<keyword evidence="8" id="KW-0297">G-protein coupled receptor</keyword>
<dbReference type="InterPro" id="IPR017452">
    <property type="entry name" value="GPCR_Rhodpsn_7TM"/>
</dbReference>
<feature type="region of interest" description="Disordered" evidence="9">
    <location>
        <begin position="1"/>
        <end position="25"/>
    </location>
</feature>
<dbReference type="InterPro" id="IPR000276">
    <property type="entry name" value="GPCR_Rhodpsn"/>
</dbReference>
<accession>A0A1I8I0P0</accession>
<feature type="transmembrane region" description="Helical" evidence="10">
    <location>
        <begin position="160"/>
        <end position="178"/>
    </location>
</feature>
<evidence type="ECO:0000256" key="1">
    <source>
        <dbReference type="ARBA" id="ARBA00004100"/>
    </source>
</evidence>
<comment type="subcellular location">
    <subcellularLocation>
        <location evidence="2">Membrane</location>
    </subcellularLocation>
</comment>
<comment type="function">
    <text evidence="1">Receptor for thyrotropin-releasing hormone (TRH). Upon ligand binding, this G-protein-coupled receptor triggers activation of the phosphatidylinositol (IP3)-calcium-protein kinase C (PKC) pathway.</text>
</comment>
<dbReference type="Gene3D" id="1.20.1070.10">
    <property type="entry name" value="Rhodopsin 7-helix transmembrane proteins"/>
    <property type="match status" value="1"/>
</dbReference>
<reference evidence="13" key="1">
    <citation type="submission" date="2016-11" db="UniProtKB">
        <authorList>
            <consortium name="WormBaseParasite"/>
        </authorList>
    </citation>
    <scope>IDENTIFICATION</scope>
</reference>
<feature type="transmembrane region" description="Helical" evidence="10">
    <location>
        <begin position="74"/>
        <end position="98"/>
    </location>
</feature>
<comment type="similarity">
    <text evidence="8">Belongs to the G-protein coupled receptor 1 family.</text>
</comment>
<evidence type="ECO:0000313" key="12">
    <source>
        <dbReference type="Proteomes" id="UP000095280"/>
    </source>
</evidence>
<evidence type="ECO:0000256" key="9">
    <source>
        <dbReference type="SAM" id="MobiDB-lite"/>
    </source>
</evidence>
<evidence type="ECO:0000256" key="10">
    <source>
        <dbReference type="SAM" id="Phobius"/>
    </source>
</evidence>
<dbReference type="PANTHER" id="PTHR46061">
    <property type="entry name" value="THYROTROPIN-RELEASING HORMONE RECEPTOR"/>
    <property type="match status" value="1"/>
</dbReference>
<dbReference type="Proteomes" id="UP000095280">
    <property type="component" value="Unplaced"/>
</dbReference>
<feature type="transmembrane region" description="Helical" evidence="10">
    <location>
        <begin position="214"/>
        <end position="236"/>
    </location>
</feature>
<keyword evidence="8" id="KW-0807">Transducer</keyword>
<evidence type="ECO:0000256" key="2">
    <source>
        <dbReference type="ARBA" id="ARBA00004370"/>
    </source>
</evidence>
<dbReference type="GO" id="GO:0016020">
    <property type="term" value="C:membrane"/>
    <property type="evidence" value="ECO:0007669"/>
    <property type="project" value="UniProtKB-SubCell"/>
</dbReference>
<dbReference type="PANTHER" id="PTHR46061:SF3">
    <property type="entry name" value="THYROTROPIN-RELEASING HORMONE RECEPTOR"/>
    <property type="match status" value="1"/>
</dbReference>
<evidence type="ECO:0000259" key="11">
    <source>
        <dbReference type="PROSITE" id="PS50262"/>
    </source>
</evidence>
<keyword evidence="4 8" id="KW-0812">Transmembrane</keyword>
<feature type="transmembrane region" description="Helical" evidence="10">
    <location>
        <begin position="118"/>
        <end position="140"/>
    </location>
</feature>
<keyword evidence="6 10" id="KW-0472">Membrane</keyword>
<evidence type="ECO:0000256" key="6">
    <source>
        <dbReference type="ARBA" id="ARBA00023136"/>
    </source>
</evidence>
<organism evidence="12 13">
    <name type="scientific">Macrostomum lignano</name>
    <dbReference type="NCBI Taxonomy" id="282301"/>
    <lineage>
        <taxon>Eukaryota</taxon>
        <taxon>Metazoa</taxon>
        <taxon>Spiralia</taxon>
        <taxon>Lophotrochozoa</taxon>
        <taxon>Platyhelminthes</taxon>
        <taxon>Rhabditophora</taxon>
        <taxon>Macrostomorpha</taxon>
        <taxon>Macrostomida</taxon>
        <taxon>Macrostomidae</taxon>
        <taxon>Macrostomum</taxon>
    </lineage>
</organism>
<dbReference type="InterPro" id="IPR002120">
    <property type="entry name" value="TRH_rcpt_1"/>
</dbReference>
<keyword evidence="5 10" id="KW-1133">Transmembrane helix</keyword>
<name>A0A1I8I0P0_9PLAT</name>
<dbReference type="AlphaFoldDB" id="A0A1I8I0P0"/>
<evidence type="ECO:0000256" key="3">
    <source>
        <dbReference type="ARBA" id="ARBA00018873"/>
    </source>
</evidence>
<feature type="domain" description="G-protein coupled receptors family 1 profile" evidence="11">
    <location>
        <begin position="53"/>
        <end position="325"/>
    </location>
</feature>
<evidence type="ECO:0000256" key="5">
    <source>
        <dbReference type="ARBA" id="ARBA00022989"/>
    </source>
</evidence>
<keyword evidence="12" id="KW-1185">Reference proteome</keyword>
<dbReference type="WBParaSite" id="maker-uti_cns_0008938-snap-gene-0.5-mRNA-1">
    <property type="protein sequence ID" value="maker-uti_cns_0008938-snap-gene-0.5-mRNA-1"/>
    <property type="gene ID" value="maker-uti_cns_0008938-snap-gene-0.5"/>
</dbReference>
<evidence type="ECO:0000256" key="4">
    <source>
        <dbReference type="ARBA" id="ARBA00022692"/>
    </source>
</evidence>
<evidence type="ECO:0000313" key="13">
    <source>
        <dbReference type="WBParaSite" id="maker-uti_cns_0008938-snap-gene-0.5-mRNA-1"/>
    </source>
</evidence>
<feature type="transmembrane region" description="Helical" evidence="10">
    <location>
        <begin position="37"/>
        <end position="62"/>
    </location>
</feature>
<dbReference type="PRINTS" id="PR00237">
    <property type="entry name" value="GPCRRHODOPSN"/>
</dbReference>
<feature type="transmembrane region" description="Helical" evidence="10">
    <location>
        <begin position="305"/>
        <end position="328"/>
    </location>
</feature>
<protein>
    <recommendedName>
        <fullName evidence="3">Thyrotropin-releasing hormone receptor</fullName>
    </recommendedName>
    <alternativeName>
        <fullName evidence="7">Thyroliberin receptor</fullName>
    </alternativeName>
</protein>
<sequence length="343" mass="38206">MLEQRPITGSNATLDAAPEAGPQQQQGSQYYDVPIRAFVTMVASAALLIGVAGNALVVAVVLRVRSRLLTPTNCYLVSLAASDLLVLLLGSVTILVELNVVRDNWLLLGVPGCKLNVYLTYVAVKTSAFAITAFSIERYVAICRPMRAHALCTVRRAKRIICAIWLCGLAYNSPWLYLATLVPVRRLNDTVSACGHRLNRTDPGYAALYVGDLLLSYLAPLVLLSVLYTAVARVLFRSSAPSAESGQPMRPLRTFNTARSLRSRAQVVKMLFVVVVMFAILWLPYRLMVAYNSFVPPQYRIVSEWYRVISRLLVLVNSAINPVIYNAMSVKFRREFRSLLYWI</sequence>
<dbReference type="GO" id="GO:0004997">
    <property type="term" value="F:thyrotropin-releasing hormone receptor activity"/>
    <property type="evidence" value="ECO:0007669"/>
    <property type="project" value="InterPro"/>
</dbReference>
<keyword evidence="8" id="KW-0675">Receptor</keyword>
<dbReference type="SUPFAM" id="SSF81321">
    <property type="entry name" value="Family A G protein-coupled receptor-like"/>
    <property type="match status" value="1"/>
</dbReference>
<dbReference type="PROSITE" id="PS00237">
    <property type="entry name" value="G_PROTEIN_RECEP_F1_1"/>
    <property type="match status" value="1"/>
</dbReference>
<evidence type="ECO:0000256" key="8">
    <source>
        <dbReference type="RuleBase" id="RU000688"/>
    </source>
</evidence>
<evidence type="ECO:0000256" key="7">
    <source>
        <dbReference type="ARBA" id="ARBA00032251"/>
    </source>
</evidence>
<feature type="transmembrane region" description="Helical" evidence="10">
    <location>
        <begin position="267"/>
        <end position="285"/>
    </location>
</feature>
<proteinExistence type="inferred from homology"/>
<dbReference type="Pfam" id="PF00001">
    <property type="entry name" value="7tm_1"/>
    <property type="match status" value="1"/>
</dbReference>
<dbReference type="PROSITE" id="PS50262">
    <property type="entry name" value="G_PROTEIN_RECEP_F1_2"/>
    <property type="match status" value="1"/>
</dbReference>